<keyword evidence="8" id="KW-0238">DNA-binding</keyword>
<dbReference type="InterPro" id="IPR011604">
    <property type="entry name" value="PDDEXK-like_dom_sf"/>
</dbReference>
<sequence length="1081" mass="124919">MLKIYRASAGSGKTYKLALEYLKLLFASPADDAYRRILAVTFTNKATAEMKRRIVSRLFVLAHDAEHSEYFGDLLSETGLSPEELQKKASDVLYSLLHDYSSFNIDTIDRFFQQTTRAFTREIGLQGGYNLELDNNRILSEAVDRMLFELDDARNRDLLQWLLRFSEEKVENAESWNIRGDIETLSGEIFKESYKRYGDELRAVMEDKKALREYMKELAALRSLFEKTLKEVGDSALEVMHRNNLSPTDFKRKNTSPFRHFESWAAGIVKEPTATFMKLLQSVDEWYTRNDDPEIISCIRNAADDGLIQCVQNAVECFGWYPEYLTAIETSRYFYTLGILSDIDRHVREYEQEHNLLLLSDTTELLHRIIDGSDTPFVYEKIGTRIDNLMIDEFQDTSNMQWANFEPLFRDSLDRGNSNLIVGDVKQSIYRWRNSDWKLLSEGLNGSFDERQRTDDFLDTNWRSSAEIINFNNSIFSQSAVILQNTLNERIEEVAVSAGIDKSYRHKIIDAYEDICQHISPVNKNYHGHVELQFIDNDDDEIPWKQRVLDAIPTRLMSLQDQGIQLKDIVFLVRVKKEGQMIADKLLQCKAENTDPRYRYDIISDEALYLGNAPVVKLIIGVLRFLQMPDSDLNKALAAYELNAARPGVTSSEALVSCFAAIPGESLLDFLCDEEETLSSIRSLPLFELCEKIISKCPVRTEGDDVYVQAFQDMMLSYIDKHSADLASFLQWWDEWGKKKTISTPESQNAIRIMTIHQSKGLEFKAVLIPFCDWSIDNDSKHTHILWCRPGKPPFNRLPLVPVRYDTRLGKTIYAGDYFREKMQSYIDNLNLAYVAFTRAKEELLLFTPLPKNENNINSVSGLLYRCVTRAFDKETVHDCVDLTAGYDPETKRYELGLPHLTAPDKETEIEEMGMPVYKSYDFRERLQLRLYGKGYFGDRQERSYGTLMHEILSRIRYVADLDDALVPYILSGQIGKEQAGMLKSKIVAWISTPEVVSWFSPDVKVLNEVEILRSDGIFYRPDRVVIDNGKTDVIDYKFGNVERESYKIQVSRYVSLIRGMGFSEVRGYIWYVEMNKIIQV</sequence>
<keyword evidence="6" id="KW-0269">Exonuclease</keyword>
<evidence type="ECO:0000256" key="10">
    <source>
        <dbReference type="ARBA" id="ARBA00023235"/>
    </source>
</evidence>
<evidence type="ECO:0000256" key="11">
    <source>
        <dbReference type="ARBA" id="ARBA00034617"/>
    </source>
</evidence>
<evidence type="ECO:0000256" key="2">
    <source>
        <dbReference type="ARBA" id="ARBA00022741"/>
    </source>
</evidence>
<evidence type="ECO:0000256" key="3">
    <source>
        <dbReference type="ARBA" id="ARBA00022763"/>
    </source>
</evidence>
<evidence type="ECO:0000313" key="17">
    <source>
        <dbReference type="Proteomes" id="UP001205603"/>
    </source>
</evidence>
<protein>
    <recommendedName>
        <fullName evidence="12">DNA 3'-5' helicase</fullName>
        <ecNumber evidence="12">5.6.2.4</ecNumber>
    </recommendedName>
</protein>
<keyword evidence="2 14" id="KW-0547">Nucleotide-binding</keyword>
<dbReference type="PANTHER" id="PTHR11070">
    <property type="entry name" value="UVRD / RECB / PCRA DNA HELICASE FAMILY MEMBER"/>
    <property type="match status" value="1"/>
</dbReference>
<dbReference type="InterPro" id="IPR000212">
    <property type="entry name" value="DNA_helicase_UvrD/REP"/>
</dbReference>
<dbReference type="EC" id="5.6.2.4" evidence="12"/>
<dbReference type="EMBL" id="JANDHW010000001">
    <property type="protein sequence ID" value="MCP9610787.1"/>
    <property type="molecule type" value="Genomic_DNA"/>
</dbReference>
<name>A0ABT1MDS5_9BACT</name>
<organism evidence="16 17">
    <name type="scientific">Coprobacter tertius</name>
    <dbReference type="NCBI Taxonomy" id="2944915"/>
    <lineage>
        <taxon>Bacteria</taxon>
        <taxon>Pseudomonadati</taxon>
        <taxon>Bacteroidota</taxon>
        <taxon>Bacteroidia</taxon>
        <taxon>Bacteroidales</taxon>
        <taxon>Barnesiellaceae</taxon>
        <taxon>Coprobacter</taxon>
    </lineage>
</organism>
<dbReference type="PROSITE" id="PS51198">
    <property type="entry name" value="UVRD_HELICASE_ATP_BIND"/>
    <property type="match status" value="1"/>
</dbReference>
<dbReference type="InterPro" id="IPR027417">
    <property type="entry name" value="P-loop_NTPase"/>
</dbReference>
<keyword evidence="3" id="KW-0227">DNA damage</keyword>
<evidence type="ECO:0000256" key="12">
    <source>
        <dbReference type="ARBA" id="ARBA00034808"/>
    </source>
</evidence>
<dbReference type="RefSeq" id="WP_255025368.1">
    <property type="nucleotide sequence ID" value="NZ_JANDHW010000001.1"/>
</dbReference>
<dbReference type="PANTHER" id="PTHR11070:SF67">
    <property type="entry name" value="DNA 3'-5' HELICASE"/>
    <property type="match status" value="1"/>
</dbReference>
<evidence type="ECO:0000313" key="16">
    <source>
        <dbReference type="EMBL" id="MCP9610787.1"/>
    </source>
</evidence>
<comment type="caution">
    <text evidence="16">The sequence shown here is derived from an EMBL/GenBank/DDBJ whole genome shotgun (WGS) entry which is preliminary data.</text>
</comment>
<evidence type="ECO:0000256" key="9">
    <source>
        <dbReference type="ARBA" id="ARBA00023204"/>
    </source>
</evidence>
<dbReference type="Gene3D" id="1.10.3170.10">
    <property type="entry name" value="Recbcd, chain B, domain 2"/>
    <property type="match status" value="1"/>
</dbReference>
<keyword evidence="7 14" id="KW-0067">ATP-binding</keyword>
<dbReference type="Pfam" id="PF13361">
    <property type="entry name" value="UvrD_C"/>
    <property type="match status" value="1"/>
</dbReference>
<evidence type="ECO:0000256" key="5">
    <source>
        <dbReference type="ARBA" id="ARBA00022806"/>
    </source>
</evidence>
<evidence type="ECO:0000256" key="7">
    <source>
        <dbReference type="ARBA" id="ARBA00022840"/>
    </source>
</evidence>
<feature type="domain" description="UvrD-like helicase ATP-binding" evidence="15">
    <location>
        <begin position="1"/>
        <end position="465"/>
    </location>
</feature>
<dbReference type="InterPro" id="IPR014017">
    <property type="entry name" value="DNA_helicase_UvrD-like_C"/>
</dbReference>
<evidence type="ECO:0000256" key="6">
    <source>
        <dbReference type="ARBA" id="ARBA00022839"/>
    </source>
</evidence>
<keyword evidence="10" id="KW-0413">Isomerase</keyword>
<evidence type="ECO:0000256" key="8">
    <source>
        <dbReference type="ARBA" id="ARBA00023125"/>
    </source>
</evidence>
<proteinExistence type="predicted"/>
<keyword evidence="5 14" id="KW-0347">Helicase</keyword>
<dbReference type="SUPFAM" id="SSF52540">
    <property type="entry name" value="P-loop containing nucleoside triphosphate hydrolases"/>
    <property type="match status" value="1"/>
</dbReference>
<evidence type="ECO:0000256" key="4">
    <source>
        <dbReference type="ARBA" id="ARBA00022801"/>
    </source>
</evidence>
<comment type="catalytic activity">
    <reaction evidence="13">
        <text>ATP + H2O = ADP + phosphate + H(+)</text>
        <dbReference type="Rhea" id="RHEA:13065"/>
        <dbReference type="ChEBI" id="CHEBI:15377"/>
        <dbReference type="ChEBI" id="CHEBI:15378"/>
        <dbReference type="ChEBI" id="CHEBI:30616"/>
        <dbReference type="ChEBI" id="CHEBI:43474"/>
        <dbReference type="ChEBI" id="CHEBI:456216"/>
        <dbReference type="EC" id="5.6.2.4"/>
    </reaction>
</comment>
<dbReference type="Gene3D" id="3.90.320.10">
    <property type="match status" value="1"/>
</dbReference>
<comment type="catalytic activity">
    <reaction evidence="11">
        <text>Couples ATP hydrolysis with the unwinding of duplex DNA by translocating in the 3'-5' direction.</text>
        <dbReference type="EC" id="5.6.2.4"/>
    </reaction>
</comment>
<keyword evidence="9" id="KW-0234">DNA repair</keyword>
<evidence type="ECO:0000256" key="13">
    <source>
        <dbReference type="ARBA" id="ARBA00048988"/>
    </source>
</evidence>
<dbReference type="Gene3D" id="3.40.50.300">
    <property type="entry name" value="P-loop containing nucleotide triphosphate hydrolases"/>
    <property type="match status" value="3"/>
</dbReference>
<accession>A0ABT1MDS5</accession>
<keyword evidence="4 14" id="KW-0378">Hydrolase</keyword>
<dbReference type="Proteomes" id="UP001205603">
    <property type="component" value="Unassembled WGS sequence"/>
</dbReference>
<keyword evidence="17" id="KW-1185">Reference proteome</keyword>
<evidence type="ECO:0000256" key="14">
    <source>
        <dbReference type="PROSITE-ProRule" id="PRU00560"/>
    </source>
</evidence>
<dbReference type="Pfam" id="PF00580">
    <property type="entry name" value="UvrD-helicase"/>
    <property type="match status" value="1"/>
</dbReference>
<evidence type="ECO:0000256" key="1">
    <source>
        <dbReference type="ARBA" id="ARBA00022722"/>
    </source>
</evidence>
<keyword evidence="1" id="KW-0540">Nuclease</keyword>
<feature type="binding site" evidence="14">
    <location>
        <begin position="7"/>
        <end position="14"/>
    </location>
    <ligand>
        <name>ATP</name>
        <dbReference type="ChEBI" id="CHEBI:30616"/>
    </ligand>
</feature>
<evidence type="ECO:0000259" key="15">
    <source>
        <dbReference type="PROSITE" id="PS51198"/>
    </source>
</evidence>
<dbReference type="InterPro" id="IPR014016">
    <property type="entry name" value="UvrD-like_ATP-bd"/>
</dbReference>
<gene>
    <name evidence="16" type="ORF">NMU02_01600</name>
</gene>
<reference evidence="16 17" key="1">
    <citation type="submission" date="2022-07" db="EMBL/GenBank/DDBJ databases">
        <title>Fecal culturing of patients with breast cancer.</title>
        <authorList>
            <person name="Teng N.M.Y."/>
            <person name="Kiu R."/>
            <person name="Evans R."/>
            <person name="Baker D.J."/>
            <person name="Zenner C."/>
            <person name="Robinson S.D."/>
            <person name="Hall L.J."/>
        </authorList>
    </citation>
    <scope>NUCLEOTIDE SEQUENCE [LARGE SCALE GENOMIC DNA]</scope>
    <source>
        <strain evidence="16 17">LH1063</strain>
    </source>
</reference>